<sequence>MVGAEQAYSAVGEEGVDRLKTPGEVTGGSRGWRAQACSRIMVPPTTAEHSRWSRVSQA</sequence>
<evidence type="ECO:0000256" key="1">
    <source>
        <dbReference type="SAM" id="MobiDB-lite"/>
    </source>
</evidence>
<organism evidence="2 3">
    <name type="scientific">Streptomyces caledonius</name>
    <dbReference type="NCBI Taxonomy" id="3134107"/>
    <lineage>
        <taxon>Bacteria</taxon>
        <taxon>Bacillati</taxon>
        <taxon>Actinomycetota</taxon>
        <taxon>Actinomycetes</taxon>
        <taxon>Kitasatosporales</taxon>
        <taxon>Streptomycetaceae</taxon>
        <taxon>Streptomyces</taxon>
    </lineage>
</organism>
<dbReference type="Proteomes" id="UP001382904">
    <property type="component" value="Unassembled WGS sequence"/>
</dbReference>
<gene>
    <name evidence="2" type="ORF">WKI68_44730</name>
</gene>
<dbReference type="EMBL" id="JBBKAM010000005">
    <property type="protein sequence ID" value="MEJ8646467.1"/>
    <property type="molecule type" value="Genomic_DNA"/>
</dbReference>
<protein>
    <submittedName>
        <fullName evidence="2">Uncharacterized protein</fullName>
    </submittedName>
</protein>
<keyword evidence="3" id="KW-1185">Reference proteome</keyword>
<feature type="region of interest" description="Disordered" evidence="1">
    <location>
        <begin position="1"/>
        <end position="31"/>
    </location>
</feature>
<proteinExistence type="predicted"/>
<reference evidence="2 3" key="1">
    <citation type="submission" date="2024-03" db="EMBL/GenBank/DDBJ databases">
        <title>Novel Streptomyces species of biotechnological and ecological value are a feature of Machair soil.</title>
        <authorList>
            <person name="Prole J.R."/>
            <person name="Goodfellow M."/>
            <person name="Allenby N."/>
            <person name="Ward A.C."/>
        </authorList>
    </citation>
    <scope>NUCLEOTIDE SEQUENCE [LARGE SCALE GENOMIC DNA]</scope>
    <source>
        <strain evidence="2 3">MS1.HAVA.3</strain>
    </source>
</reference>
<evidence type="ECO:0000313" key="2">
    <source>
        <dbReference type="EMBL" id="MEJ8646467.1"/>
    </source>
</evidence>
<accession>A0ABU8UEZ9</accession>
<name>A0ABU8UEZ9_9ACTN</name>
<evidence type="ECO:0000313" key="3">
    <source>
        <dbReference type="Proteomes" id="UP001382904"/>
    </source>
</evidence>
<comment type="caution">
    <text evidence="2">The sequence shown here is derived from an EMBL/GenBank/DDBJ whole genome shotgun (WGS) entry which is preliminary data.</text>
</comment>